<gene>
    <name evidence="2" type="ORF">EGR_08890</name>
</gene>
<reference evidence="2 3" key="1">
    <citation type="journal article" date="2013" name="Nat. Genet.">
        <title>The genome of the hydatid tapeworm Echinococcus granulosus.</title>
        <authorList>
            <person name="Zheng H."/>
            <person name="Zhang W."/>
            <person name="Zhang L."/>
            <person name="Zhang Z."/>
            <person name="Li J."/>
            <person name="Lu G."/>
            <person name="Zhu Y."/>
            <person name="Wang Y."/>
            <person name="Huang Y."/>
            <person name="Liu J."/>
            <person name="Kang H."/>
            <person name="Chen J."/>
            <person name="Wang L."/>
            <person name="Chen A."/>
            <person name="Yu S."/>
            <person name="Gao Z."/>
            <person name="Jin L."/>
            <person name="Gu W."/>
            <person name="Wang Z."/>
            <person name="Zhao L."/>
            <person name="Shi B."/>
            <person name="Wen H."/>
            <person name="Lin R."/>
            <person name="Jones M.K."/>
            <person name="Brejova B."/>
            <person name="Vinar T."/>
            <person name="Zhao G."/>
            <person name="McManus D.P."/>
            <person name="Chen Z."/>
            <person name="Zhou Y."/>
            <person name="Wang S."/>
        </authorList>
    </citation>
    <scope>NUCLEOTIDE SEQUENCE [LARGE SCALE GENOMIC DNA]</scope>
</reference>
<dbReference type="KEGG" id="egl:EGR_08890"/>
<keyword evidence="1" id="KW-0812">Transmembrane</keyword>
<evidence type="ECO:0000313" key="2">
    <source>
        <dbReference type="EMBL" id="EUB56275.1"/>
    </source>
</evidence>
<proteinExistence type="predicted"/>
<comment type="caution">
    <text evidence="2">The sequence shown here is derived from an EMBL/GenBank/DDBJ whole genome shotgun (WGS) entry which is preliminary data.</text>
</comment>
<keyword evidence="1" id="KW-0472">Membrane</keyword>
<accession>W6U569</accession>
<dbReference type="RefSeq" id="XP_024347471.1">
    <property type="nucleotide sequence ID" value="XM_024498139.1"/>
</dbReference>
<organism evidence="2 3">
    <name type="scientific">Echinococcus granulosus</name>
    <name type="common">Hydatid tapeworm</name>
    <dbReference type="NCBI Taxonomy" id="6210"/>
    <lineage>
        <taxon>Eukaryota</taxon>
        <taxon>Metazoa</taxon>
        <taxon>Spiralia</taxon>
        <taxon>Lophotrochozoa</taxon>
        <taxon>Platyhelminthes</taxon>
        <taxon>Cestoda</taxon>
        <taxon>Eucestoda</taxon>
        <taxon>Cyclophyllidea</taxon>
        <taxon>Taeniidae</taxon>
        <taxon>Echinococcus</taxon>
        <taxon>Echinococcus granulosus group</taxon>
    </lineage>
</organism>
<sequence>MSGEPEIQYFCSTKLLKYLRTKVGWDFIRFSQFSPCVFVDAFAAISFILMARFFFVTELWCLVIYADSQDDEPAKPKKLAIGIPGGFELPEDKYTVIERYVAQCIELMAFRCDFAKYKRSQHVKLNEQNFKRCVITATETISH</sequence>
<evidence type="ECO:0000313" key="3">
    <source>
        <dbReference type="Proteomes" id="UP000019149"/>
    </source>
</evidence>
<dbReference type="GeneID" id="36344605"/>
<dbReference type="AlphaFoldDB" id="W6U569"/>
<keyword evidence="1" id="KW-1133">Transmembrane helix</keyword>
<feature type="transmembrane region" description="Helical" evidence="1">
    <location>
        <begin position="41"/>
        <end position="65"/>
    </location>
</feature>
<protein>
    <submittedName>
        <fullName evidence="2">Uncharacterized protein</fullName>
    </submittedName>
</protein>
<name>W6U569_ECHGR</name>
<dbReference type="Proteomes" id="UP000019149">
    <property type="component" value="Unassembled WGS sequence"/>
</dbReference>
<evidence type="ECO:0000256" key="1">
    <source>
        <dbReference type="SAM" id="Phobius"/>
    </source>
</evidence>
<dbReference type="CTD" id="36344605"/>
<keyword evidence="3" id="KW-1185">Reference proteome</keyword>
<dbReference type="EMBL" id="APAU02000122">
    <property type="protein sequence ID" value="EUB56275.1"/>
    <property type="molecule type" value="Genomic_DNA"/>
</dbReference>